<comment type="caution">
    <text evidence="4">The sequence shown here is derived from an EMBL/GenBank/DDBJ whole genome shotgun (WGS) entry which is preliminary data.</text>
</comment>
<evidence type="ECO:0000256" key="2">
    <source>
        <dbReference type="SAM" id="MobiDB-lite"/>
    </source>
</evidence>
<feature type="compositionally biased region" description="Polar residues" evidence="2">
    <location>
        <begin position="33"/>
        <end position="48"/>
    </location>
</feature>
<dbReference type="GO" id="GO:0008270">
    <property type="term" value="F:zinc ion binding"/>
    <property type="evidence" value="ECO:0007669"/>
    <property type="project" value="UniProtKB-KW"/>
</dbReference>
<dbReference type="PROSITE" id="PS50157">
    <property type="entry name" value="ZINC_FINGER_C2H2_2"/>
    <property type="match status" value="1"/>
</dbReference>
<dbReference type="Gene3D" id="3.30.160.60">
    <property type="entry name" value="Classic Zinc Finger"/>
    <property type="match status" value="1"/>
</dbReference>
<keyword evidence="1" id="KW-0862">Zinc</keyword>
<dbReference type="Pfam" id="PF13894">
    <property type="entry name" value="zf-C2H2_4"/>
    <property type="match status" value="1"/>
</dbReference>
<reference evidence="4 5" key="1">
    <citation type="journal article" date="2023" name="Arcadia Sci">
        <title>De novo assembly of a long-read Amblyomma americanum tick genome.</title>
        <authorList>
            <person name="Chou S."/>
            <person name="Poskanzer K.E."/>
            <person name="Rollins M."/>
            <person name="Thuy-Boun P.S."/>
        </authorList>
    </citation>
    <scope>NUCLEOTIDE SEQUENCE [LARGE SCALE GENOMIC DNA]</scope>
    <source>
        <strain evidence="4">F_SG_1</strain>
        <tissue evidence="4">Salivary glands</tissue>
    </source>
</reference>
<evidence type="ECO:0000256" key="1">
    <source>
        <dbReference type="PROSITE-ProRule" id="PRU00042"/>
    </source>
</evidence>
<keyword evidence="1" id="KW-0863">Zinc-finger</keyword>
<keyword evidence="5" id="KW-1185">Reference proteome</keyword>
<evidence type="ECO:0000313" key="4">
    <source>
        <dbReference type="EMBL" id="KAK8772719.1"/>
    </source>
</evidence>
<dbReference type="InterPro" id="IPR013087">
    <property type="entry name" value="Znf_C2H2_type"/>
</dbReference>
<dbReference type="AlphaFoldDB" id="A0AAQ4ED73"/>
<feature type="domain" description="C2H2-type" evidence="3">
    <location>
        <begin position="55"/>
        <end position="82"/>
    </location>
</feature>
<protein>
    <recommendedName>
        <fullName evidence="3">C2H2-type domain-containing protein</fullName>
    </recommendedName>
</protein>
<keyword evidence="1" id="KW-0479">Metal-binding</keyword>
<gene>
    <name evidence="4" type="ORF">V5799_024037</name>
</gene>
<organism evidence="4 5">
    <name type="scientific">Amblyomma americanum</name>
    <name type="common">Lone star tick</name>
    <dbReference type="NCBI Taxonomy" id="6943"/>
    <lineage>
        <taxon>Eukaryota</taxon>
        <taxon>Metazoa</taxon>
        <taxon>Ecdysozoa</taxon>
        <taxon>Arthropoda</taxon>
        <taxon>Chelicerata</taxon>
        <taxon>Arachnida</taxon>
        <taxon>Acari</taxon>
        <taxon>Parasitiformes</taxon>
        <taxon>Ixodida</taxon>
        <taxon>Ixodoidea</taxon>
        <taxon>Ixodidae</taxon>
        <taxon>Amblyomminae</taxon>
        <taxon>Amblyomma</taxon>
    </lineage>
</organism>
<feature type="region of interest" description="Disordered" evidence="2">
    <location>
        <begin position="1"/>
        <end position="54"/>
    </location>
</feature>
<dbReference type="EMBL" id="JARKHS020017931">
    <property type="protein sequence ID" value="KAK8772719.1"/>
    <property type="molecule type" value="Genomic_DNA"/>
</dbReference>
<dbReference type="SMART" id="SM00355">
    <property type="entry name" value="ZnF_C2H2"/>
    <property type="match status" value="2"/>
</dbReference>
<name>A0AAQ4ED73_AMBAM</name>
<dbReference type="PROSITE" id="PS00028">
    <property type="entry name" value="ZINC_FINGER_C2H2_1"/>
    <property type="match status" value="2"/>
</dbReference>
<evidence type="ECO:0000313" key="5">
    <source>
        <dbReference type="Proteomes" id="UP001321473"/>
    </source>
</evidence>
<dbReference type="Proteomes" id="UP001321473">
    <property type="component" value="Unassembled WGS sequence"/>
</dbReference>
<dbReference type="SUPFAM" id="SSF57667">
    <property type="entry name" value="beta-beta-alpha zinc fingers"/>
    <property type="match status" value="1"/>
</dbReference>
<evidence type="ECO:0000259" key="3">
    <source>
        <dbReference type="PROSITE" id="PS50157"/>
    </source>
</evidence>
<proteinExistence type="predicted"/>
<sequence>MQRFLSVMPPPNTGIPSGNTAGRPRPAREVGTNRGSSYSPLQRHSSGQPRKKDSFRCSYCGRGFVYWASFRTHEASHRAEMRFRCCFCHEVFTDHMRYGVHLRKHGDRVLPGDDSV</sequence>
<dbReference type="InterPro" id="IPR036236">
    <property type="entry name" value="Znf_C2H2_sf"/>
</dbReference>
<accession>A0AAQ4ED73</accession>